<gene>
    <name evidence="1" type="ORF">HETSPECPRED_010292</name>
</gene>
<evidence type="ECO:0000313" key="1">
    <source>
        <dbReference type="EMBL" id="CAF9936290.1"/>
    </source>
</evidence>
<dbReference type="Proteomes" id="UP000664521">
    <property type="component" value="Unassembled WGS sequence"/>
</dbReference>
<name>A0A8H3IZC0_9LECA</name>
<dbReference type="InterPro" id="IPR036770">
    <property type="entry name" value="Ankyrin_rpt-contain_sf"/>
</dbReference>
<dbReference type="AlphaFoldDB" id="A0A8H3IZC0"/>
<dbReference type="Gene3D" id="1.25.40.20">
    <property type="entry name" value="Ankyrin repeat-containing domain"/>
    <property type="match status" value="1"/>
</dbReference>
<proteinExistence type="predicted"/>
<dbReference type="OrthoDB" id="1577640at2759"/>
<sequence>MDPVSIAAGTAGIVTLGLQICGSLVTYCKAWRSHDRDVEIVLERLTILSLTLESLDRTLSAYEIDENDTADNFRVARDKIHSCTANLNKLHSLLVELESIGQPAGVLDKIHNARLRSIALFNKEKFRRLQDSIQDTQLKLDSAMQILQLQLNVRQVFTLEKLAAVHRETVDQIPTTIEHVVNKQLDLYGRHWSALQQDTASQHIQALQNLTNSISALQLGMIKKPSLLQSAADEQRQIQLQNTSLQRRFRQHCTCRALFKYNKYGQSRSSKNERRPMLARWRATTFSTSLTHHRDCMLFRSSQETKEFGFRISFTGPLLQGAVQAAMSMTRGSGGFSLSPALAFNYVVRSDTGPFEFLNFSGLSFIELRDRLDFSKEKLVYLYQQGNASPSDVDENGDTVLHKVCAQFSWPLDTTEFNELYIQFLRDLYELGVPLNNTNAVGLTPLGVYVAKYLSRWPAHQELHCIMRMLDLGAELPLFGPKSLGHGYDIGLMSNIALTLNIAGCPDLAEAFGCNEISLAIVAKSRPWLMKAIRRHPESISQPNALGQTALHLSVYWPEGLRYLLEAGANFNAVDFFGLTAIYYTIILGLREPLNVLAGKECFLHTADRSLLESVIAYHPYEFIDFSKAFKEELQVTLDSIIRIVVERRQKLEVLARTLLDAEAVESLRLSSEAVLDHKASRAISLLRQKTNIPAWLTNLTREQGTVYHISGMTRRHAQTLWDAGFREIDELDEWGLSPLMTLAASQFDDCYYDYAEHWGAMVWLIAKGADLHCRQEFVFREDADGTMSRLSKKMSSTTALHYLAAELGLQRTRSTFSERKEDNGWPFLDGEAVSEEFRRLQIHILTDDLPDSCDCGCSAMGCRGYTMFAKTVVGYIQPSLSRATIEIRERSRERLLQVPPALPRLLDGDSPSLAWLPLEMIRFNTFEKLDLRHTCCQFNDWNDFNDVEEASLICEPYDDEEIHEIQEEQAEELEKLENLLVEFENKYLESGSSLKEFLGGYWKDRMNEVLSEESPVDHEALKKMGIVLRK</sequence>
<accession>A0A8H3IZC0</accession>
<comment type="caution">
    <text evidence="1">The sequence shown here is derived from an EMBL/GenBank/DDBJ whole genome shotgun (WGS) entry which is preliminary data.</text>
</comment>
<evidence type="ECO:0008006" key="3">
    <source>
        <dbReference type="Google" id="ProtNLM"/>
    </source>
</evidence>
<dbReference type="EMBL" id="CAJPDS010000090">
    <property type="protein sequence ID" value="CAF9936290.1"/>
    <property type="molecule type" value="Genomic_DNA"/>
</dbReference>
<protein>
    <recommendedName>
        <fullName evidence="3">Fungal N-terminal domain-containing protein</fullName>
    </recommendedName>
</protein>
<reference evidence="1" key="1">
    <citation type="submission" date="2021-03" db="EMBL/GenBank/DDBJ databases">
        <authorList>
            <person name="Tagirdzhanova G."/>
        </authorList>
    </citation>
    <scope>NUCLEOTIDE SEQUENCE</scope>
</reference>
<organism evidence="1 2">
    <name type="scientific">Heterodermia speciosa</name>
    <dbReference type="NCBI Taxonomy" id="116794"/>
    <lineage>
        <taxon>Eukaryota</taxon>
        <taxon>Fungi</taxon>
        <taxon>Dikarya</taxon>
        <taxon>Ascomycota</taxon>
        <taxon>Pezizomycotina</taxon>
        <taxon>Lecanoromycetes</taxon>
        <taxon>OSLEUM clade</taxon>
        <taxon>Lecanoromycetidae</taxon>
        <taxon>Caliciales</taxon>
        <taxon>Physciaceae</taxon>
        <taxon>Heterodermia</taxon>
    </lineage>
</organism>
<keyword evidence="2" id="KW-1185">Reference proteome</keyword>
<dbReference type="SUPFAM" id="SSF48403">
    <property type="entry name" value="Ankyrin repeat"/>
    <property type="match status" value="1"/>
</dbReference>
<evidence type="ECO:0000313" key="2">
    <source>
        <dbReference type="Proteomes" id="UP000664521"/>
    </source>
</evidence>